<feature type="chain" id="PRO_5045408812" evidence="4">
    <location>
        <begin position="20"/>
        <end position="995"/>
    </location>
</feature>
<keyword evidence="6" id="KW-1185">Reference proteome</keyword>
<dbReference type="Proteomes" id="UP001172083">
    <property type="component" value="Unassembled WGS sequence"/>
</dbReference>
<dbReference type="RefSeq" id="WP_346755925.1">
    <property type="nucleotide sequence ID" value="NZ_JAUJEB010000001.1"/>
</dbReference>
<keyword evidence="1 4" id="KW-0732">Signal</keyword>
<evidence type="ECO:0000256" key="2">
    <source>
        <dbReference type="ARBA" id="ARBA00022737"/>
    </source>
</evidence>
<reference evidence="5" key="1">
    <citation type="submission" date="2023-06" db="EMBL/GenBank/DDBJ databases">
        <title>Genomic of Agaribacillus aureum.</title>
        <authorList>
            <person name="Wang G."/>
        </authorList>
    </citation>
    <scope>NUCLEOTIDE SEQUENCE</scope>
    <source>
        <strain evidence="5">BMA12</strain>
    </source>
</reference>
<dbReference type="Pfam" id="PF14312">
    <property type="entry name" value="FG-GAP_2"/>
    <property type="match status" value="5"/>
</dbReference>
<dbReference type="NCBIfam" id="TIGR04183">
    <property type="entry name" value="Por_Secre_tail"/>
    <property type="match status" value="1"/>
</dbReference>
<gene>
    <name evidence="5" type="ORF">QQ020_00945</name>
</gene>
<evidence type="ECO:0000313" key="5">
    <source>
        <dbReference type="EMBL" id="MDN5210582.1"/>
    </source>
</evidence>
<evidence type="ECO:0000256" key="1">
    <source>
        <dbReference type="ARBA" id="ARBA00022729"/>
    </source>
</evidence>
<dbReference type="Pfam" id="PF13517">
    <property type="entry name" value="FG-GAP_3"/>
    <property type="match status" value="2"/>
</dbReference>
<dbReference type="InterPro" id="IPR028994">
    <property type="entry name" value="Integrin_alpha_N"/>
</dbReference>
<keyword evidence="2" id="KW-0677">Repeat</keyword>
<feature type="signal peptide" evidence="4">
    <location>
        <begin position="1"/>
        <end position="19"/>
    </location>
</feature>
<proteinExistence type="predicted"/>
<dbReference type="Gene3D" id="2.130.10.130">
    <property type="entry name" value="Integrin alpha, N-terminal"/>
    <property type="match status" value="4"/>
</dbReference>
<accession>A0ABT8KYM9</accession>
<organism evidence="5 6">
    <name type="scientific">Agaribacillus aureus</name>
    <dbReference type="NCBI Taxonomy" id="3051825"/>
    <lineage>
        <taxon>Bacteria</taxon>
        <taxon>Pseudomonadati</taxon>
        <taxon>Bacteroidota</taxon>
        <taxon>Cytophagia</taxon>
        <taxon>Cytophagales</taxon>
        <taxon>Splendidivirgaceae</taxon>
        <taxon>Agaribacillus</taxon>
    </lineage>
</organism>
<comment type="caution">
    <text evidence="5">The sequence shown here is derived from an EMBL/GenBank/DDBJ whole genome shotgun (WGS) entry which is preliminary data.</text>
</comment>
<evidence type="ECO:0000256" key="4">
    <source>
        <dbReference type="SAM" id="SignalP"/>
    </source>
</evidence>
<dbReference type="PANTHER" id="PTHR36220">
    <property type="entry name" value="UNNAMED PRODUCT"/>
    <property type="match status" value="1"/>
</dbReference>
<protein>
    <submittedName>
        <fullName evidence="5">FG-GAP-like repeat-containing protein</fullName>
    </submittedName>
</protein>
<evidence type="ECO:0000256" key="3">
    <source>
        <dbReference type="ARBA" id="ARBA00023180"/>
    </source>
</evidence>
<keyword evidence="3" id="KW-0325">Glycoprotein</keyword>
<name>A0ABT8KYM9_9BACT</name>
<dbReference type="EMBL" id="JAUJEB010000001">
    <property type="protein sequence ID" value="MDN5210582.1"/>
    <property type="molecule type" value="Genomic_DNA"/>
</dbReference>
<dbReference type="SUPFAM" id="SSF69318">
    <property type="entry name" value="Integrin alpha N-terminal domain"/>
    <property type="match status" value="3"/>
</dbReference>
<evidence type="ECO:0000313" key="6">
    <source>
        <dbReference type="Proteomes" id="UP001172083"/>
    </source>
</evidence>
<dbReference type="InterPro" id="IPR013519">
    <property type="entry name" value="Int_alpha_beta-p"/>
</dbReference>
<sequence>MRKISIHFLFAILSFNALSQTWEEVAKLAPPTRVSNDKFGWSVSLSEKYGIIGTIGDDENSEEESEMPDAGSAYIIARSQLDNWEIIQKITASDRAPGDKFGNSVSIFGEWAVVGAPNHHCDYCEPTGMLAGAVYVFHKNALGEWEETQVLTPTSHGGFREFGNSVAIHRDVIVVGAYKEHNGEIFNGGAAYVFKLNQNNIWEQVQKLQSTNPTHMAFFGNSVDVNNNNIIVGAPNTEDTSSGTSTFGVVYYYVKNDAGEVWDEEKRILPEPGTEGFGYSLSLSDRVMVIGVNYGNPQKAFVYEIENSDWILKKTLVSDIDNGDFAESVSASDNFIVVGDKKGGGYLYCYEKGTSGDWTRTFKIYPPDDDGYSEFGSAISVFEDNVLIGSALKDFYDEYNRHDVGEAYIFRATDIPYAFEETNWFNAIEVAVTFSELIDFDNDGDLDLFLSYYRENENVRESQIFENKNQNFVPTGITFPHLTSEDFASWVNVNGDEFLDLLLSYQEHHDPKHKIYLNMGDKNFREDTIEFTIFENYWQGGFHFADFDNDTDQDILVQGYSGNSPYSIKILENDGNFNFQDSGLKFDGWIKGSEPWCDFNADGLIDFVASEEVTCDNYELIIYKNNGDKTFEKIKTSLIGLNQDVRNYAGDLRWGDFDNDGDYDIVLAGESDGCTSVRGYSNLYVNNGNESFDASNQNFGDFISSVNLRTGDFNNDGQLDLFSYGKTDTSGSKTELLINKNGNLTLYPIRELIDPSQNGSMNAGDIDGDSDLDMLIAGNKNYATSQVAFFKNNSAQGWANSNQPPEVPSGLKSFVNGSNVTLSWDQSNDDHTPTIALTYNIRVYRNDTLVVESYSNLDGSRKIPQIGNVHNNLLKEFKELKSGFYKWSVQAIDQSFAGSQFADEEIFIVGENALDSNNEDKSDLVIFPNPTSGPIILFGPLDNIESFHIKDIRGTQIFAGTYQNRYMSLEGLKDGIYILTLIGKEFIEVRKIIKE</sequence>
<dbReference type="InterPro" id="IPR013517">
    <property type="entry name" value="FG-GAP"/>
</dbReference>
<dbReference type="PANTHER" id="PTHR36220:SF1">
    <property type="entry name" value="GAMMA TUBULIN COMPLEX COMPONENT C-TERMINAL DOMAIN-CONTAINING PROTEIN"/>
    <property type="match status" value="1"/>
</dbReference>
<dbReference type="SMART" id="SM00191">
    <property type="entry name" value="Int_alpha"/>
    <property type="match status" value="3"/>
</dbReference>
<dbReference type="InterPro" id="IPR026444">
    <property type="entry name" value="Secre_tail"/>
</dbReference>